<comment type="caution">
    <text evidence="1">The sequence shown here is derived from an EMBL/GenBank/DDBJ whole genome shotgun (WGS) entry which is preliminary data.</text>
</comment>
<evidence type="ECO:0000313" key="2">
    <source>
        <dbReference type="Proteomes" id="UP000821845"/>
    </source>
</evidence>
<proteinExistence type="predicted"/>
<dbReference type="EMBL" id="CM023485">
    <property type="protein sequence ID" value="KAH6930514.1"/>
    <property type="molecule type" value="Genomic_DNA"/>
</dbReference>
<dbReference type="Proteomes" id="UP000821845">
    <property type="component" value="Chromosome 5"/>
</dbReference>
<sequence>MPQLTVWLMLAELVSPNPLAGVSVLIRRRREESEESTEAAARARGEERWRGEEDGGSCALSRSWRGEEDRASSAIAKGYNGREQTNALCRASSFGSPAFLSLCGGDSEYGGGKTLPLCICQEGARLCLFDASTVFPAPPLR</sequence>
<reference evidence="1" key="1">
    <citation type="submission" date="2020-05" db="EMBL/GenBank/DDBJ databases">
        <title>Large-scale comparative analyses of tick genomes elucidate their genetic diversity and vector capacities.</title>
        <authorList>
            <person name="Jia N."/>
            <person name="Wang J."/>
            <person name="Shi W."/>
            <person name="Du L."/>
            <person name="Sun Y."/>
            <person name="Zhan W."/>
            <person name="Jiang J."/>
            <person name="Wang Q."/>
            <person name="Zhang B."/>
            <person name="Ji P."/>
            <person name="Sakyi L.B."/>
            <person name="Cui X."/>
            <person name="Yuan T."/>
            <person name="Jiang B."/>
            <person name="Yang W."/>
            <person name="Lam T.T.-Y."/>
            <person name="Chang Q."/>
            <person name="Ding S."/>
            <person name="Wang X."/>
            <person name="Zhu J."/>
            <person name="Ruan X."/>
            <person name="Zhao L."/>
            <person name="Wei J."/>
            <person name="Que T."/>
            <person name="Du C."/>
            <person name="Cheng J."/>
            <person name="Dai P."/>
            <person name="Han X."/>
            <person name="Huang E."/>
            <person name="Gao Y."/>
            <person name="Liu J."/>
            <person name="Shao H."/>
            <person name="Ye R."/>
            <person name="Li L."/>
            <person name="Wei W."/>
            <person name="Wang X."/>
            <person name="Wang C."/>
            <person name="Yang T."/>
            <person name="Huo Q."/>
            <person name="Li W."/>
            <person name="Guo W."/>
            <person name="Chen H."/>
            <person name="Zhou L."/>
            <person name="Ni X."/>
            <person name="Tian J."/>
            <person name="Zhou Y."/>
            <person name="Sheng Y."/>
            <person name="Liu T."/>
            <person name="Pan Y."/>
            <person name="Xia L."/>
            <person name="Li J."/>
            <person name="Zhao F."/>
            <person name="Cao W."/>
        </authorList>
    </citation>
    <scope>NUCLEOTIDE SEQUENCE</scope>
    <source>
        <strain evidence="1">Hyas-2018</strain>
    </source>
</reference>
<evidence type="ECO:0000313" key="1">
    <source>
        <dbReference type="EMBL" id="KAH6930514.1"/>
    </source>
</evidence>
<name>A0ACB7S9S0_HYAAI</name>
<gene>
    <name evidence="1" type="ORF">HPB50_014568</name>
</gene>
<organism evidence="1 2">
    <name type="scientific">Hyalomma asiaticum</name>
    <name type="common">Tick</name>
    <dbReference type="NCBI Taxonomy" id="266040"/>
    <lineage>
        <taxon>Eukaryota</taxon>
        <taxon>Metazoa</taxon>
        <taxon>Ecdysozoa</taxon>
        <taxon>Arthropoda</taxon>
        <taxon>Chelicerata</taxon>
        <taxon>Arachnida</taxon>
        <taxon>Acari</taxon>
        <taxon>Parasitiformes</taxon>
        <taxon>Ixodida</taxon>
        <taxon>Ixodoidea</taxon>
        <taxon>Ixodidae</taxon>
        <taxon>Hyalomminae</taxon>
        <taxon>Hyalomma</taxon>
    </lineage>
</organism>
<accession>A0ACB7S9S0</accession>
<keyword evidence="2" id="KW-1185">Reference proteome</keyword>
<protein>
    <submittedName>
        <fullName evidence="1">Uncharacterized protein</fullName>
    </submittedName>
</protein>